<reference evidence="5 6" key="1">
    <citation type="submission" date="2021-06" db="EMBL/GenBank/DDBJ databases">
        <title>Description of novel taxa of the family Lachnospiraceae.</title>
        <authorList>
            <person name="Chaplin A.V."/>
            <person name="Sokolova S.R."/>
            <person name="Pikina A.P."/>
            <person name="Korzhanova M."/>
            <person name="Belova V."/>
            <person name="Korostin D."/>
            <person name="Efimov B.A."/>
        </authorList>
    </citation>
    <scope>NUCLEOTIDE SEQUENCE [LARGE SCALE GENOMIC DNA]</scope>
    <source>
        <strain evidence="5 6">ASD4241</strain>
    </source>
</reference>
<protein>
    <submittedName>
        <fullName evidence="5">LacI family transcriptional regulator</fullName>
    </submittedName>
</protein>
<gene>
    <name evidence="5" type="ORF">KTH90_12420</name>
</gene>
<evidence type="ECO:0000313" key="6">
    <source>
        <dbReference type="Proteomes" id="UP001314681"/>
    </source>
</evidence>
<dbReference type="InterPro" id="IPR028082">
    <property type="entry name" value="Peripla_BP_I"/>
</dbReference>
<accession>A0ABS6K8M6</accession>
<name>A0ABS6K8M6_9FIRM</name>
<keyword evidence="2" id="KW-0238">DNA-binding</keyword>
<dbReference type="PANTHER" id="PTHR30146">
    <property type="entry name" value="LACI-RELATED TRANSCRIPTIONAL REPRESSOR"/>
    <property type="match status" value="1"/>
</dbReference>
<evidence type="ECO:0000259" key="4">
    <source>
        <dbReference type="PROSITE" id="PS50932"/>
    </source>
</evidence>
<dbReference type="Pfam" id="PF00532">
    <property type="entry name" value="Peripla_BP_1"/>
    <property type="match status" value="1"/>
</dbReference>
<dbReference type="EMBL" id="JAHQCX010000007">
    <property type="protein sequence ID" value="MBU9726821.1"/>
    <property type="molecule type" value="Genomic_DNA"/>
</dbReference>
<organism evidence="5 6">
    <name type="scientific">Diplocloster modestus</name>
    <dbReference type="NCBI Taxonomy" id="2850322"/>
    <lineage>
        <taxon>Bacteria</taxon>
        <taxon>Bacillati</taxon>
        <taxon>Bacillota</taxon>
        <taxon>Clostridia</taxon>
        <taxon>Lachnospirales</taxon>
        <taxon>Lachnospiraceae</taxon>
        <taxon>Diplocloster</taxon>
    </lineage>
</organism>
<sequence length="342" mass="36976">MSVSLKTIAQELGVSVSTVSRVVNGKDRVDGNTRKRVEAALKAHDYQPNQMARTLRGKSSRTFGVLVSDISNLLFSRLIKGVEQAAMDRGYDVIVVNTDGDPGRVKRGVSLLLAKQVSGIIMASGGFDQQVEKKVREQGIPLVFIDTTPVRAGNFSSVSIDNVLAAEELTKLLIENGHSKIAVLAGPQNESTSIGRLRGFQKALEANGIQIPGHWIVKGEFGVEAGMAAAQTLLSERMRPTAVIAVSNSLAYGAMHALRRHGYQVPADISLASFDVIDDSYLIQPVFTTVNQPVLQYGTEAVRLCLRQRSQTAKAPYEQMVLPHRLIKGETVGPVAEESGCR</sequence>
<evidence type="ECO:0000313" key="5">
    <source>
        <dbReference type="EMBL" id="MBU9726821.1"/>
    </source>
</evidence>
<feature type="domain" description="HTH lacI-type" evidence="4">
    <location>
        <begin position="3"/>
        <end position="57"/>
    </location>
</feature>
<evidence type="ECO:0000256" key="2">
    <source>
        <dbReference type="ARBA" id="ARBA00023125"/>
    </source>
</evidence>
<dbReference type="CDD" id="cd01392">
    <property type="entry name" value="HTH_LacI"/>
    <property type="match status" value="1"/>
</dbReference>
<keyword evidence="3" id="KW-0804">Transcription</keyword>
<dbReference type="InterPro" id="IPR001761">
    <property type="entry name" value="Peripla_BP/Lac1_sug-bd_dom"/>
</dbReference>
<evidence type="ECO:0000256" key="3">
    <source>
        <dbReference type="ARBA" id="ARBA00023163"/>
    </source>
</evidence>
<dbReference type="RefSeq" id="WP_158352922.1">
    <property type="nucleotide sequence ID" value="NZ_JAHQCX010000007.1"/>
</dbReference>
<dbReference type="SUPFAM" id="SSF47413">
    <property type="entry name" value="lambda repressor-like DNA-binding domains"/>
    <property type="match status" value="1"/>
</dbReference>
<dbReference type="InterPro" id="IPR010982">
    <property type="entry name" value="Lambda_DNA-bd_dom_sf"/>
</dbReference>
<keyword evidence="6" id="KW-1185">Reference proteome</keyword>
<comment type="caution">
    <text evidence="5">The sequence shown here is derived from an EMBL/GenBank/DDBJ whole genome shotgun (WGS) entry which is preliminary data.</text>
</comment>
<dbReference type="PROSITE" id="PS50932">
    <property type="entry name" value="HTH_LACI_2"/>
    <property type="match status" value="1"/>
</dbReference>
<dbReference type="SMART" id="SM00354">
    <property type="entry name" value="HTH_LACI"/>
    <property type="match status" value="1"/>
</dbReference>
<dbReference type="Pfam" id="PF00356">
    <property type="entry name" value="LacI"/>
    <property type="match status" value="1"/>
</dbReference>
<keyword evidence="1" id="KW-0805">Transcription regulation</keyword>
<dbReference type="SUPFAM" id="SSF53822">
    <property type="entry name" value="Periplasmic binding protein-like I"/>
    <property type="match status" value="1"/>
</dbReference>
<dbReference type="PANTHER" id="PTHR30146:SF109">
    <property type="entry name" value="HTH-TYPE TRANSCRIPTIONAL REGULATOR GALS"/>
    <property type="match status" value="1"/>
</dbReference>
<dbReference type="CDD" id="cd06267">
    <property type="entry name" value="PBP1_LacI_sugar_binding-like"/>
    <property type="match status" value="1"/>
</dbReference>
<dbReference type="InterPro" id="IPR000843">
    <property type="entry name" value="HTH_LacI"/>
</dbReference>
<evidence type="ECO:0000256" key="1">
    <source>
        <dbReference type="ARBA" id="ARBA00023015"/>
    </source>
</evidence>
<proteinExistence type="predicted"/>
<dbReference type="Gene3D" id="3.40.50.2300">
    <property type="match status" value="2"/>
</dbReference>
<dbReference type="Gene3D" id="1.10.260.40">
    <property type="entry name" value="lambda repressor-like DNA-binding domains"/>
    <property type="match status" value="1"/>
</dbReference>
<dbReference type="Proteomes" id="UP001314681">
    <property type="component" value="Unassembled WGS sequence"/>
</dbReference>